<feature type="region of interest" description="Disordered" evidence="2">
    <location>
        <begin position="649"/>
        <end position="672"/>
    </location>
</feature>
<organism evidence="3 4">
    <name type="scientific">Artemisia annua</name>
    <name type="common">Sweet wormwood</name>
    <dbReference type="NCBI Taxonomy" id="35608"/>
    <lineage>
        <taxon>Eukaryota</taxon>
        <taxon>Viridiplantae</taxon>
        <taxon>Streptophyta</taxon>
        <taxon>Embryophyta</taxon>
        <taxon>Tracheophyta</taxon>
        <taxon>Spermatophyta</taxon>
        <taxon>Magnoliopsida</taxon>
        <taxon>eudicotyledons</taxon>
        <taxon>Gunneridae</taxon>
        <taxon>Pentapetalae</taxon>
        <taxon>asterids</taxon>
        <taxon>campanulids</taxon>
        <taxon>Asterales</taxon>
        <taxon>Asteraceae</taxon>
        <taxon>Asteroideae</taxon>
        <taxon>Anthemideae</taxon>
        <taxon>Artemisiinae</taxon>
        <taxon>Artemisia</taxon>
    </lineage>
</organism>
<evidence type="ECO:0000313" key="3">
    <source>
        <dbReference type="EMBL" id="PWA98715.1"/>
    </source>
</evidence>
<dbReference type="InterPro" id="IPR010061">
    <property type="entry name" value="MeMal-semiAld_DH"/>
</dbReference>
<evidence type="ECO:0000313" key="4">
    <source>
        <dbReference type="Proteomes" id="UP000245207"/>
    </source>
</evidence>
<accession>A0A2U1QL43</accession>
<evidence type="ECO:0008006" key="5">
    <source>
        <dbReference type="Google" id="ProtNLM"/>
    </source>
</evidence>
<feature type="region of interest" description="Disordered" evidence="2">
    <location>
        <begin position="112"/>
        <end position="135"/>
    </location>
</feature>
<dbReference type="Proteomes" id="UP000245207">
    <property type="component" value="Unassembled WGS sequence"/>
</dbReference>
<feature type="compositionally biased region" description="Basic residues" evidence="2">
    <location>
        <begin position="653"/>
        <end position="665"/>
    </location>
</feature>
<dbReference type="PANTHER" id="PTHR43866">
    <property type="entry name" value="MALONATE-SEMIALDEHYDE DEHYDROGENASE"/>
    <property type="match status" value="1"/>
</dbReference>
<dbReference type="AlphaFoldDB" id="A0A2U1QL43"/>
<evidence type="ECO:0000256" key="2">
    <source>
        <dbReference type="SAM" id="MobiDB-lite"/>
    </source>
</evidence>
<dbReference type="EMBL" id="PKPP01000053">
    <property type="protein sequence ID" value="PWA98715.1"/>
    <property type="molecule type" value="Genomic_DNA"/>
</dbReference>
<dbReference type="GO" id="GO:0006210">
    <property type="term" value="P:thymine catabolic process"/>
    <property type="evidence" value="ECO:0007669"/>
    <property type="project" value="TreeGrafter"/>
</dbReference>
<sequence length="708" mass="81024">MQQLVQDAPSPFDQSNIDFVVLHVADKRFAHFPEKCYMVNALHMSSIGSSMMNQNEELYLARSKFDSYDDLLRNVRAFYYAKGYGISIRDSRKDKYVTLQCALSGVYKEKPEKKRKRCTEKKRKKSTGSHLTNCPFQISGKKGSDGLWVLSPINLTHNHEPATDMSGHPSSRRLPPEDVQTVKHMTLSGIPPRQIISSLRQQNPNLPANSRTIYNLKAKIRKDDLKDRSMYLHFGNRSSSRAEGAHAKLNKYLQVSTGDFKKVKENICLAVKHEFNEMKVKLASERLQVPHNCNMPLFRELLSQMSSIGSSMMNQNEELYLARSKFDSYDDLLRNVRAFYYAKGYGISIRDSRKDKYVTLQCALSGVYKEKPEKKRKRCTEKKRKTSTGSHLTNCPFQISGKKGSDGIWVLSLINLAHNHEPATDMSDMSGHPSSRRLPPQDVQTVKHMTLSGIPPRQIISSLRQQNPNLPANSRTFYNLKAKIRKDDLKDRSMVSALFEELGKETLFEKNWGKFTFLYNENKDAVEYVKKNWLPCFTYTLHIINYLTLGTMSPCTGHFTGTMGLPCAHKIKSFQRTTLLLDLVHPQWRIGALSLNPEDDLPNDDANKFGKLLNELCLKYQEWPLSKKEFATSMITKLVNQNDIFFEPVTQRPKGRPPKSKKKKGITSTTIDPSRFEYVESSKVHNPSSSTCGQHENNFIDLNVFPDF</sequence>
<proteinExistence type="inferred from homology"/>
<reference evidence="3 4" key="1">
    <citation type="journal article" date="2018" name="Mol. Plant">
        <title>The genome of Artemisia annua provides insight into the evolution of Asteraceae family and artemisinin biosynthesis.</title>
        <authorList>
            <person name="Shen Q."/>
            <person name="Zhang L."/>
            <person name="Liao Z."/>
            <person name="Wang S."/>
            <person name="Yan T."/>
            <person name="Shi P."/>
            <person name="Liu M."/>
            <person name="Fu X."/>
            <person name="Pan Q."/>
            <person name="Wang Y."/>
            <person name="Lv Z."/>
            <person name="Lu X."/>
            <person name="Zhang F."/>
            <person name="Jiang W."/>
            <person name="Ma Y."/>
            <person name="Chen M."/>
            <person name="Hao X."/>
            <person name="Li L."/>
            <person name="Tang Y."/>
            <person name="Lv G."/>
            <person name="Zhou Y."/>
            <person name="Sun X."/>
            <person name="Brodelius P.E."/>
            <person name="Rose J.K.C."/>
            <person name="Tang K."/>
        </authorList>
    </citation>
    <scope>NUCLEOTIDE SEQUENCE [LARGE SCALE GENOMIC DNA]</scope>
    <source>
        <strain evidence="4">cv. Huhao1</strain>
        <tissue evidence="3">Leaf</tissue>
    </source>
</reference>
<dbReference type="GO" id="GO:0006574">
    <property type="term" value="P:L-valine catabolic process"/>
    <property type="evidence" value="ECO:0007669"/>
    <property type="project" value="TreeGrafter"/>
</dbReference>
<name>A0A2U1QL43_ARTAN</name>
<dbReference type="GO" id="GO:0004491">
    <property type="term" value="F:methylmalonate-semialdehyde dehydrogenase (acylating, NAD) activity"/>
    <property type="evidence" value="ECO:0007669"/>
    <property type="project" value="InterPro"/>
</dbReference>
<gene>
    <name evidence="3" type="ORF">CTI12_AA015720</name>
</gene>
<feature type="compositionally biased region" description="Basic residues" evidence="2">
    <location>
        <begin position="113"/>
        <end position="127"/>
    </location>
</feature>
<evidence type="ECO:0000256" key="1">
    <source>
        <dbReference type="ARBA" id="ARBA00009986"/>
    </source>
</evidence>
<comment type="caution">
    <text evidence="3">The sequence shown here is derived from an EMBL/GenBank/DDBJ whole genome shotgun (WGS) entry which is preliminary data.</text>
</comment>
<dbReference type="GO" id="GO:0005739">
    <property type="term" value="C:mitochondrion"/>
    <property type="evidence" value="ECO:0007669"/>
    <property type="project" value="TreeGrafter"/>
</dbReference>
<protein>
    <recommendedName>
        <fullName evidence="5">Protein FAR1-RELATED SEQUENCE</fullName>
    </recommendedName>
</protein>
<keyword evidence="4" id="KW-1185">Reference proteome</keyword>
<comment type="similarity">
    <text evidence="1">Belongs to the aldehyde dehydrogenase family.</text>
</comment>
<dbReference type="OrthoDB" id="4327540at2759"/>
<dbReference type="PANTHER" id="PTHR43866:SF3">
    <property type="entry name" value="METHYLMALONATE-SEMIALDEHYDE DEHYDROGENASE [ACYLATING], MITOCHONDRIAL"/>
    <property type="match status" value="1"/>
</dbReference>